<keyword evidence="2" id="KW-1185">Reference proteome</keyword>
<dbReference type="AlphaFoldDB" id="T1GZS6"/>
<protein>
    <submittedName>
        <fullName evidence="1">Uncharacterized protein</fullName>
    </submittedName>
</protein>
<organism evidence="1 2">
    <name type="scientific">Megaselia scalaris</name>
    <name type="common">Humpbacked fly</name>
    <name type="synonym">Phora scalaris</name>
    <dbReference type="NCBI Taxonomy" id="36166"/>
    <lineage>
        <taxon>Eukaryota</taxon>
        <taxon>Metazoa</taxon>
        <taxon>Ecdysozoa</taxon>
        <taxon>Arthropoda</taxon>
        <taxon>Hexapoda</taxon>
        <taxon>Insecta</taxon>
        <taxon>Pterygota</taxon>
        <taxon>Neoptera</taxon>
        <taxon>Endopterygota</taxon>
        <taxon>Diptera</taxon>
        <taxon>Brachycera</taxon>
        <taxon>Muscomorpha</taxon>
        <taxon>Platypezoidea</taxon>
        <taxon>Phoridae</taxon>
        <taxon>Megaseliini</taxon>
        <taxon>Megaselia</taxon>
    </lineage>
</organism>
<name>T1GZS6_MEGSC</name>
<dbReference type="HOGENOM" id="CLU_1733585_0_0_1"/>
<sequence length="151" mass="16832">MDDDFPGTTDQIEIQIENRNRNSSDLVSRDDNIVIVMKEDMNAVKAETDLMLMSRNEQELQDNDNTNIISTGGNYGYGDNLLNCTSTIDSIGHIGNYENQEGNNEAFNSSDDLIYLDTKSVHDASDTNLYTLTSSPDEIESAENPHMISLD</sequence>
<accession>T1GZS6</accession>
<proteinExistence type="predicted"/>
<reference evidence="2" key="1">
    <citation type="submission" date="2013-02" db="EMBL/GenBank/DDBJ databases">
        <authorList>
            <person name="Hughes D."/>
        </authorList>
    </citation>
    <scope>NUCLEOTIDE SEQUENCE</scope>
    <source>
        <strain>Durham</strain>
        <strain evidence="2">NC isolate 2 -- Noor lab</strain>
    </source>
</reference>
<dbReference type="Proteomes" id="UP000015102">
    <property type="component" value="Unassembled WGS sequence"/>
</dbReference>
<evidence type="ECO:0000313" key="2">
    <source>
        <dbReference type="Proteomes" id="UP000015102"/>
    </source>
</evidence>
<evidence type="ECO:0000313" key="1">
    <source>
        <dbReference type="EnsemblMetazoa" id="MESCA009382-PA"/>
    </source>
</evidence>
<reference evidence="1" key="2">
    <citation type="submission" date="2015-06" db="UniProtKB">
        <authorList>
            <consortium name="EnsemblMetazoa"/>
        </authorList>
    </citation>
    <scope>IDENTIFICATION</scope>
</reference>
<dbReference type="EMBL" id="CAQQ02109930">
    <property type="status" value="NOT_ANNOTATED_CDS"/>
    <property type="molecule type" value="Genomic_DNA"/>
</dbReference>
<dbReference type="EnsemblMetazoa" id="MESCA009382-RA">
    <property type="protein sequence ID" value="MESCA009382-PA"/>
    <property type="gene ID" value="MESCA009382"/>
</dbReference>